<dbReference type="Proteomes" id="UP000274117">
    <property type="component" value="Unassembled WGS sequence"/>
</dbReference>
<name>A0A3R8RES5_STRSU</name>
<sequence length="430" mass="46124">MTLVSNPTQLINALDNNEKEIVITRTMTFASSIYLPAGIDIKGQAQENGVLPTVFFSHSDGFILKGDAKISDLTISALQDKKAISLVPQQVRDNFGQISLENLIVDGQISMIFRAPTMTAHVDTHNVLVRKADTRTYLEQPQKYGVNVLQGAYTIYNFNPDANSKITAAISELNVGQDGQPVIGSGVFVSGFNDAGGQVVMDKMVLGSVYSTGLLPQGVADFITGGVFVVYGAHVHELYQLGKTVTYGVNDMVLDAWGTVDKWVVEDEVISYGQSGVGFVNFGTVNDFQAKKAISTYGVGARAYNQYDGTLKVGHFAEINTYNDGAVGIQISKEVGELHIEGDITTHGGVGQSLVKGVNVDLPAYAFSIKDGGYLHELHVKGSILSHGDNVTTVTIEEGGRLDQVAVDGKVAALGNNSKTFSDETVEKRF</sequence>
<proteinExistence type="predicted"/>
<protein>
    <submittedName>
        <fullName evidence="1">Uncharacterized protein</fullName>
    </submittedName>
</protein>
<accession>A0A3R8RES5</accession>
<dbReference type="AlphaFoldDB" id="A0A3R8RES5"/>
<gene>
    <name evidence="1" type="ORF">EI998_00985</name>
</gene>
<evidence type="ECO:0000313" key="2">
    <source>
        <dbReference type="Proteomes" id="UP000274117"/>
    </source>
</evidence>
<dbReference type="EMBL" id="RSDO01000002">
    <property type="protein sequence ID" value="RRR55096.1"/>
    <property type="molecule type" value="Genomic_DNA"/>
</dbReference>
<reference evidence="1 2" key="1">
    <citation type="submission" date="2018-11" db="EMBL/GenBank/DDBJ databases">
        <authorList>
            <person name="Stevens M.J."/>
            <person name="Cernela N."/>
            <person name="Spoerry Serrano N."/>
            <person name="Schmitt S."/>
            <person name="Schrenzel J."/>
            <person name="Stephan R."/>
        </authorList>
    </citation>
    <scope>NUCLEOTIDE SEQUENCE [LARGE SCALE GENOMIC DNA]</scope>
    <source>
        <strain evidence="1 2">PP422</strain>
    </source>
</reference>
<comment type="caution">
    <text evidence="1">The sequence shown here is derived from an EMBL/GenBank/DDBJ whole genome shotgun (WGS) entry which is preliminary data.</text>
</comment>
<evidence type="ECO:0000313" key="1">
    <source>
        <dbReference type="EMBL" id="RRR55096.1"/>
    </source>
</evidence>
<organism evidence="1 2">
    <name type="scientific">Streptococcus suis</name>
    <dbReference type="NCBI Taxonomy" id="1307"/>
    <lineage>
        <taxon>Bacteria</taxon>
        <taxon>Bacillati</taxon>
        <taxon>Bacillota</taxon>
        <taxon>Bacilli</taxon>
        <taxon>Lactobacillales</taxon>
        <taxon>Streptococcaceae</taxon>
        <taxon>Streptococcus</taxon>
    </lineage>
</organism>
<reference evidence="1 2" key="2">
    <citation type="submission" date="2018-12" db="EMBL/GenBank/DDBJ databases">
        <title>Whole-genome sequences of fifteen clinical Streptococcus suis strains isolated from pigs between 2006 and 2018.</title>
        <authorList>
            <person name="Stevens M.J.A."/>
            <person name="Cernela N."/>
            <person name="Spoerry Serrano N."/>
            <person name="Schmitt S."/>
            <person name="Schrenzel J."/>
            <person name="Stephan R."/>
        </authorList>
    </citation>
    <scope>NUCLEOTIDE SEQUENCE [LARGE SCALE GENOMIC DNA]</scope>
    <source>
        <strain evidence="1 2">PP422</strain>
    </source>
</reference>